<sequence length="512" mass="59660">MNRLHDWLARHPLVRDAIIFCIPALLFGAALRLILLYYSPLAFWNADSRSFMGFTNGVMTEWYFSINEKRRYLYPIFMLPISLLPGGTLRWLSWIQAAIGLLTVLPLAYIVRRVFTGWKWWIIPVTVLYAGMPVLIWYEHELLADTLTFNYTVWIMAGWVAWTSQKDPVRARRLWWCFFVPFAMFLLTKPSGKFLWPGLAIGILLVLGWRVLRWPQWAAIAALFLVSLTIGDEDQSSWLLYTSNFPLTRLDTPLHAEYKAEIKDWVQKTRAELDDYHRTEMDVHDFLRSPEDHPEYPLWQKLAKEDDKGLNKLYHELSKEALTSSPHLFLYIALTRLAGSANQTDFDTDRFETSYYDEKFEKQYGSKRNTPSMLRIALGIPKDEPMPPYSTVRTWINPHPDFAGARFLVAYSDAYQRAGDLIYRPRGKPSTMLESRPSLLGWWVVLGTILSLFSPWRNTIGVWSIALWGYGLAVFLLGVELHRYFTPLWALILLLLAIPLDGIYRLVLRRFS</sequence>
<feature type="transmembrane region" description="Helical" evidence="1">
    <location>
        <begin position="462"/>
        <end position="481"/>
    </location>
</feature>
<keyword evidence="1" id="KW-0812">Transmembrane</keyword>
<evidence type="ECO:0000313" key="3">
    <source>
        <dbReference type="Proteomes" id="UP000076023"/>
    </source>
</evidence>
<accession>A0A146G6Q0</accession>
<organism evidence="2 3">
    <name type="scientific">Terrimicrobium sacchariphilum</name>
    <dbReference type="NCBI Taxonomy" id="690879"/>
    <lineage>
        <taxon>Bacteria</taxon>
        <taxon>Pseudomonadati</taxon>
        <taxon>Verrucomicrobiota</taxon>
        <taxon>Terrimicrobiia</taxon>
        <taxon>Terrimicrobiales</taxon>
        <taxon>Terrimicrobiaceae</taxon>
        <taxon>Terrimicrobium</taxon>
    </lineage>
</organism>
<reference evidence="3" key="1">
    <citation type="journal article" date="2017" name="Genome Announc.">
        <title>Draft Genome Sequence of Terrimicrobium sacchariphilum NM-5T, a Facultative Anaerobic Soil Bacterium of the Class Spartobacteria.</title>
        <authorList>
            <person name="Qiu Y.L."/>
            <person name="Tourlousse D.M."/>
            <person name="Matsuura N."/>
            <person name="Ohashi A."/>
            <person name="Sekiguchi Y."/>
        </authorList>
    </citation>
    <scope>NUCLEOTIDE SEQUENCE [LARGE SCALE GENOMIC DNA]</scope>
    <source>
        <strain evidence="3">NM-5</strain>
    </source>
</reference>
<keyword evidence="1" id="KW-0472">Membrane</keyword>
<dbReference type="RefSeq" id="WP_237763925.1">
    <property type="nucleotide sequence ID" value="NZ_BDCO01000002.1"/>
</dbReference>
<evidence type="ECO:0000256" key="1">
    <source>
        <dbReference type="SAM" id="Phobius"/>
    </source>
</evidence>
<proteinExistence type="predicted"/>
<keyword evidence="1" id="KW-1133">Transmembrane helix</keyword>
<dbReference type="STRING" id="690879.TSACC_21662"/>
<gene>
    <name evidence="2" type="ORF">TSACC_21662</name>
</gene>
<name>A0A146G6Q0_TERSA</name>
<protein>
    <recommendedName>
        <fullName evidence="4">Dolichyl-phosphate-mannose-protein mannosyltransferase</fullName>
    </recommendedName>
</protein>
<dbReference type="Proteomes" id="UP000076023">
    <property type="component" value="Unassembled WGS sequence"/>
</dbReference>
<feature type="transmembrane region" description="Helical" evidence="1">
    <location>
        <begin position="488"/>
        <end position="507"/>
    </location>
</feature>
<evidence type="ECO:0008006" key="4">
    <source>
        <dbReference type="Google" id="ProtNLM"/>
    </source>
</evidence>
<feature type="transmembrane region" description="Helical" evidence="1">
    <location>
        <begin position="118"/>
        <end position="136"/>
    </location>
</feature>
<feature type="transmembrane region" description="Helical" evidence="1">
    <location>
        <begin position="142"/>
        <end position="161"/>
    </location>
</feature>
<feature type="transmembrane region" description="Helical" evidence="1">
    <location>
        <begin position="17"/>
        <end position="38"/>
    </location>
</feature>
<comment type="caution">
    <text evidence="2">The sequence shown here is derived from an EMBL/GenBank/DDBJ whole genome shotgun (WGS) entry which is preliminary data.</text>
</comment>
<dbReference type="AlphaFoldDB" id="A0A146G6Q0"/>
<keyword evidence="3" id="KW-1185">Reference proteome</keyword>
<dbReference type="EMBL" id="BDCO01000002">
    <property type="protein sequence ID" value="GAT33250.1"/>
    <property type="molecule type" value="Genomic_DNA"/>
</dbReference>
<feature type="transmembrane region" description="Helical" evidence="1">
    <location>
        <begin position="194"/>
        <end position="212"/>
    </location>
</feature>
<evidence type="ECO:0000313" key="2">
    <source>
        <dbReference type="EMBL" id="GAT33250.1"/>
    </source>
</evidence>
<feature type="transmembrane region" description="Helical" evidence="1">
    <location>
        <begin position="173"/>
        <end position="188"/>
    </location>
</feature>
<feature type="transmembrane region" description="Helical" evidence="1">
    <location>
        <begin position="94"/>
        <end position="111"/>
    </location>
</feature>
<feature type="transmembrane region" description="Helical" evidence="1">
    <location>
        <begin position="439"/>
        <end position="456"/>
    </location>
</feature>
<dbReference type="InParanoid" id="A0A146G6Q0"/>